<proteinExistence type="inferred from homology"/>
<comment type="caution">
    <text evidence="12">The sequence shown here is derived from an EMBL/GenBank/DDBJ whole genome shotgun (WGS) entry which is preliminary data.</text>
</comment>
<name>A0ABS1J4Z7_9FIRM</name>
<reference evidence="12 13" key="1">
    <citation type="submission" date="2021-01" db="EMBL/GenBank/DDBJ databases">
        <title>Isolation and description of Catonella massiliensis sp. nov., a novel Catonella species, isolated from a stable periodontitis subject.</title>
        <authorList>
            <person name="Antezack A."/>
            <person name="Boxberger M."/>
            <person name="La Scola B."/>
            <person name="Monnet-Corti V."/>
        </authorList>
    </citation>
    <scope>NUCLEOTIDE SEQUENCE [LARGE SCALE GENOMIC DNA]</scope>
    <source>
        <strain evidence="12 13">Marseille-Q4567</strain>
    </source>
</reference>
<dbReference type="Pfam" id="PF02096">
    <property type="entry name" value="60KD_IMP"/>
    <property type="match status" value="1"/>
</dbReference>
<evidence type="ECO:0000256" key="2">
    <source>
        <dbReference type="ARBA" id="ARBA00022448"/>
    </source>
</evidence>
<evidence type="ECO:0000259" key="11">
    <source>
        <dbReference type="Pfam" id="PF02096"/>
    </source>
</evidence>
<organism evidence="12 13">
    <name type="scientific">Catonella massiliensis</name>
    <dbReference type="NCBI Taxonomy" id="2799636"/>
    <lineage>
        <taxon>Bacteria</taxon>
        <taxon>Bacillati</taxon>
        <taxon>Bacillota</taxon>
        <taxon>Clostridia</taxon>
        <taxon>Lachnospirales</taxon>
        <taxon>Lachnospiraceae</taxon>
        <taxon>Catonella</taxon>
    </lineage>
</organism>
<gene>
    <name evidence="12" type="ORF">JJN12_12610</name>
</gene>
<feature type="domain" description="Membrane insertase YidC/Oxa/ALB C-terminal" evidence="11">
    <location>
        <begin position="44"/>
        <end position="321"/>
    </location>
</feature>
<feature type="transmembrane region" description="Helical" evidence="10">
    <location>
        <begin position="112"/>
        <end position="133"/>
    </location>
</feature>
<evidence type="ECO:0000256" key="10">
    <source>
        <dbReference type="SAM" id="Phobius"/>
    </source>
</evidence>
<keyword evidence="8" id="KW-0143">Chaperone</keyword>
<evidence type="ECO:0000256" key="6">
    <source>
        <dbReference type="ARBA" id="ARBA00022989"/>
    </source>
</evidence>
<accession>A0ABS1J4Z7</accession>
<evidence type="ECO:0000256" key="4">
    <source>
        <dbReference type="ARBA" id="ARBA00022692"/>
    </source>
</evidence>
<comment type="subcellular location">
    <subcellularLocation>
        <location evidence="1">Cell membrane</location>
        <topology evidence="1">Multi-pass membrane protein</topology>
    </subcellularLocation>
    <subcellularLocation>
        <location evidence="9">Membrane</location>
        <topology evidence="9">Multi-pass membrane protein</topology>
    </subcellularLocation>
</comment>
<evidence type="ECO:0000256" key="7">
    <source>
        <dbReference type="ARBA" id="ARBA00023136"/>
    </source>
</evidence>
<dbReference type="PANTHER" id="PTHR12428:SF65">
    <property type="entry name" value="CYTOCHROME C OXIDASE ASSEMBLY PROTEIN COX18, MITOCHONDRIAL"/>
    <property type="match status" value="1"/>
</dbReference>
<keyword evidence="7 10" id="KW-0472">Membrane</keyword>
<dbReference type="InterPro" id="IPR028055">
    <property type="entry name" value="YidC/Oxa/ALB_C"/>
</dbReference>
<dbReference type="EMBL" id="JAEPRJ010000001">
    <property type="protein sequence ID" value="MBK5898613.1"/>
    <property type="molecule type" value="Genomic_DNA"/>
</dbReference>
<keyword evidence="3" id="KW-1003">Cell membrane</keyword>
<comment type="similarity">
    <text evidence="9">Belongs to the OXA1/ALB3/YidC family.</text>
</comment>
<evidence type="ECO:0000256" key="1">
    <source>
        <dbReference type="ARBA" id="ARBA00004651"/>
    </source>
</evidence>
<feature type="transmembrane region" description="Helical" evidence="10">
    <location>
        <begin position="41"/>
        <end position="62"/>
    </location>
</feature>
<keyword evidence="13" id="KW-1185">Reference proteome</keyword>
<dbReference type="NCBIfam" id="TIGR03592">
    <property type="entry name" value="yidC_oxa1_cterm"/>
    <property type="match status" value="1"/>
</dbReference>
<sequence length="424" mass="47329">MIQQVFALTQYNGAIVGPIARILAYIMNGIYSVFSAIGIENAAICILLFTFIMRALMMPMYYKQQKVGKLTSRMSPELQEITKKYKGKRDPESQRRMQQETQAVYEKYGSNPLAGCLPILITLPIMFGLYRIVQSMPAYMPAIRSLYENIATPLMGQSNYAATLTEIANSNTVKLVTEGDKTTILNSVIDVLATFNHDKWEALKTSFSGISNVIAANSAEIEHINSVFGLFSISDVPGFAKPLTLIVPLLAGVLQYINGKQMVKNQPQTNGNDQAAALNKGMMNFMPFMQAFFCITFPIGIGVYWIAGSIFMIIQQYFFNKMLENVDVDEMIRKNQEKAAKLRAKRGEAPVAEKFNQFANTSTRSIAATNTKKIDDDSSEAPKSTEKGITIKAKNNYKITDYKKREGEYKAANISDVANMLKRD</sequence>
<evidence type="ECO:0000313" key="12">
    <source>
        <dbReference type="EMBL" id="MBK5898613.1"/>
    </source>
</evidence>
<evidence type="ECO:0000256" key="8">
    <source>
        <dbReference type="ARBA" id="ARBA00023186"/>
    </source>
</evidence>
<dbReference type="CDD" id="cd20070">
    <property type="entry name" value="5TM_YidC_Alb3"/>
    <property type="match status" value="1"/>
</dbReference>
<keyword evidence="6 10" id="KW-1133">Transmembrane helix</keyword>
<evidence type="ECO:0000256" key="9">
    <source>
        <dbReference type="RuleBase" id="RU003945"/>
    </source>
</evidence>
<dbReference type="RefSeq" id="WP_208430018.1">
    <property type="nucleotide sequence ID" value="NZ_JAEPRJ010000001.1"/>
</dbReference>
<evidence type="ECO:0000256" key="5">
    <source>
        <dbReference type="ARBA" id="ARBA00022927"/>
    </source>
</evidence>
<evidence type="ECO:0000256" key="3">
    <source>
        <dbReference type="ARBA" id="ARBA00022475"/>
    </source>
</evidence>
<dbReference type="InterPro" id="IPR047196">
    <property type="entry name" value="YidC_ALB_C"/>
</dbReference>
<feature type="transmembrane region" description="Helical" evidence="10">
    <location>
        <begin position="288"/>
        <end position="314"/>
    </location>
</feature>
<dbReference type="PANTHER" id="PTHR12428">
    <property type="entry name" value="OXA1"/>
    <property type="match status" value="1"/>
</dbReference>
<keyword evidence="4 9" id="KW-0812">Transmembrane</keyword>
<protein>
    <submittedName>
        <fullName evidence="12">YidC/Oxa1 family membrane protein insertase</fullName>
    </submittedName>
</protein>
<evidence type="ECO:0000313" key="13">
    <source>
        <dbReference type="Proteomes" id="UP000604730"/>
    </source>
</evidence>
<dbReference type="InterPro" id="IPR001708">
    <property type="entry name" value="YidC/ALB3/OXA1/COX18"/>
</dbReference>
<keyword evidence="5" id="KW-0653">Protein transport</keyword>
<dbReference type="Proteomes" id="UP000604730">
    <property type="component" value="Unassembled WGS sequence"/>
</dbReference>
<keyword evidence="2" id="KW-0813">Transport</keyword>